<dbReference type="Proteomes" id="UP000321558">
    <property type="component" value="Unassembled WGS sequence"/>
</dbReference>
<keyword evidence="2" id="KW-0808">Transferase</keyword>
<dbReference type="OrthoDB" id="9813638at2"/>
<dbReference type="InterPro" id="IPR001296">
    <property type="entry name" value="Glyco_trans_1"/>
</dbReference>
<protein>
    <submittedName>
        <fullName evidence="2">Glycosyl transferase</fullName>
    </submittedName>
</protein>
<name>A0A511ZMS5_9BACI</name>
<feature type="domain" description="Glycosyl transferase family 1" evidence="1">
    <location>
        <begin position="222"/>
        <end position="369"/>
    </location>
</feature>
<evidence type="ECO:0000313" key="3">
    <source>
        <dbReference type="Proteomes" id="UP000321558"/>
    </source>
</evidence>
<sequence length="392" mass="45941">MRKKVLFVTQRMIMGGIEKALIAMLNSMQLKDYDVTVKLMSEEGELYEEIPEFVHVENIFGARETALEKMWKYTKKGDIITAVKTGFYTKLIQHTVSNYKQNRYYSRMVPRDETVYDIAIAYHSPVTFPDVYVMNNIKAKQKAVWIHCDVSYFEEALRKQGERFYSRFDCIFCVSKYAMTKFIDIFPNLKDKTFPFYNVIERDKLETLSKAEESYSDRFKGIRILTVGRLSVEKGQDMIPEILSKLLLKGYHVRWYLIGEGILREKIETMIKEYQLENNLLLLGTVKNPYPYIKDCDIYIQPSRHESYALTVAEARILRKPIITTNTGAAEQISQGETGLIVNFEKEEIYHAILRLLNDKRLREKFSSNLSQQVVDTTKEMERLYKMVENAP</sequence>
<reference evidence="2 3" key="1">
    <citation type="submission" date="2019-07" db="EMBL/GenBank/DDBJ databases">
        <title>Whole genome shotgun sequence of Oceanobacillus sojae NBRC 105379.</title>
        <authorList>
            <person name="Hosoyama A."/>
            <person name="Uohara A."/>
            <person name="Ohji S."/>
            <person name="Ichikawa N."/>
        </authorList>
    </citation>
    <scope>NUCLEOTIDE SEQUENCE [LARGE SCALE GENOMIC DNA]</scope>
    <source>
        <strain evidence="2 3">NBRC 105379</strain>
    </source>
</reference>
<dbReference type="PANTHER" id="PTHR12526">
    <property type="entry name" value="GLYCOSYLTRANSFERASE"/>
    <property type="match status" value="1"/>
</dbReference>
<evidence type="ECO:0000259" key="1">
    <source>
        <dbReference type="Pfam" id="PF00534"/>
    </source>
</evidence>
<proteinExistence type="predicted"/>
<dbReference type="RefSeq" id="WP_147211659.1">
    <property type="nucleotide sequence ID" value="NZ_BJYM01000015.1"/>
</dbReference>
<dbReference type="SUPFAM" id="SSF53756">
    <property type="entry name" value="UDP-Glycosyltransferase/glycogen phosphorylase"/>
    <property type="match status" value="1"/>
</dbReference>
<keyword evidence="3" id="KW-1185">Reference proteome</keyword>
<dbReference type="AlphaFoldDB" id="A0A511ZMS5"/>
<gene>
    <name evidence="2" type="ORF">OSO01_34970</name>
</gene>
<comment type="caution">
    <text evidence="2">The sequence shown here is derived from an EMBL/GenBank/DDBJ whole genome shotgun (WGS) entry which is preliminary data.</text>
</comment>
<dbReference type="GO" id="GO:0016757">
    <property type="term" value="F:glycosyltransferase activity"/>
    <property type="evidence" value="ECO:0007669"/>
    <property type="project" value="InterPro"/>
</dbReference>
<dbReference type="Gene3D" id="3.40.50.2000">
    <property type="entry name" value="Glycogen Phosphorylase B"/>
    <property type="match status" value="2"/>
</dbReference>
<dbReference type="CDD" id="cd03811">
    <property type="entry name" value="GT4_GT28_WabH-like"/>
    <property type="match status" value="1"/>
</dbReference>
<dbReference type="Pfam" id="PF00534">
    <property type="entry name" value="Glycos_transf_1"/>
    <property type="match status" value="1"/>
</dbReference>
<evidence type="ECO:0000313" key="2">
    <source>
        <dbReference type="EMBL" id="GEN88758.1"/>
    </source>
</evidence>
<dbReference type="PANTHER" id="PTHR12526:SF630">
    <property type="entry name" value="GLYCOSYLTRANSFERASE"/>
    <property type="match status" value="1"/>
</dbReference>
<accession>A0A511ZMS5</accession>
<dbReference type="EMBL" id="BJYM01000015">
    <property type="protein sequence ID" value="GEN88758.1"/>
    <property type="molecule type" value="Genomic_DNA"/>
</dbReference>
<organism evidence="2 3">
    <name type="scientific">Oceanobacillus sojae</name>
    <dbReference type="NCBI Taxonomy" id="582851"/>
    <lineage>
        <taxon>Bacteria</taxon>
        <taxon>Bacillati</taxon>
        <taxon>Bacillota</taxon>
        <taxon>Bacilli</taxon>
        <taxon>Bacillales</taxon>
        <taxon>Bacillaceae</taxon>
        <taxon>Oceanobacillus</taxon>
    </lineage>
</organism>